<dbReference type="InterPro" id="IPR051389">
    <property type="entry name" value="Cytochrome_c_oxidase_VIc"/>
</dbReference>
<dbReference type="PANTHER" id="PTHR48416">
    <property type="entry name" value="CYTOCHROME C OXIDASE SUBUNIT 6C"/>
    <property type="match status" value="1"/>
</dbReference>
<dbReference type="Proteomes" id="UP000708208">
    <property type="component" value="Unassembled WGS sequence"/>
</dbReference>
<dbReference type="EMBL" id="CAJVCH010000003">
    <property type="protein sequence ID" value="CAG7629655.1"/>
    <property type="molecule type" value="Genomic_DNA"/>
</dbReference>
<accession>A0A8J2IWX9</accession>
<keyword evidence="2" id="KW-1185">Reference proteome</keyword>
<gene>
    <name evidence="1" type="ORF">AFUS01_LOCUS59</name>
</gene>
<organism evidence="1 2">
    <name type="scientific">Allacma fusca</name>
    <dbReference type="NCBI Taxonomy" id="39272"/>
    <lineage>
        <taxon>Eukaryota</taxon>
        <taxon>Metazoa</taxon>
        <taxon>Ecdysozoa</taxon>
        <taxon>Arthropoda</taxon>
        <taxon>Hexapoda</taxon>
        <taxon>Collembola</taxon>
        <taxon>Symphypleona</taxon>
        <taxon>Sminthuridae</taxon>
        <taxon>Allacma</taxon>
    </lineage>
</organism>
<proteinExistence type="predicted"/>
<reference evidence="1" key="1">
    <citation type="submission" date="2021-06" db="EMBL/GenBank/DDBJ databases">
        <authorList>
            <person name="Hodson N. C."/>
            <person name="Mongue J. A."/>
            <person name="Jaron S. K."/>
        </authorList>
    </citation>
    <scope>NUCLEOTIDE SEQUENCE</scope>
</reference>
<evidence type="ECO:0000313" key="1">
    <source>
        <dbReference type="EMBL" id="CAG7629655.1"/>
    </source>
</evidence>
<comment type="caution">
    <text evidence="1">The sequence shown here is derived from an EMBL/GenBank/DDBJ whole genome shotgun (WGS) entry which is preliminary data.</text>
</comment>
<dbReference type="PANTHER" id="PTHR48416:SF1">
    <property type="entry name" value="CYTOCHROME C OXIDASE SUBUNIT 6C"/>
    <property type="match status" value="1"/>
</dbReference>
<dbReference type="InterPro" id="IPR034884">
    <property type="entry name" value="Cytochrome_c_oxidase_VIc/VIIs"/>
</dbReference>
<protein>
    <recommendedName>
        <fullName evidence="3">Mitochondrial cytochrome c oxidase subunit VIc/VIIs domain-containing protein</fullName>
    </recommendedName>
</protein>
<dbReference type="OrthoDB" id="10051322at2759"/>
<name>A0A8J2IWX9_9HEXA</name>
<evidence type="ECO:0000313" key="2">
    <source>
        <dbReference type="Proteomes" id="UP000708208"/>
    </source>
</evidence>
<dbReference type="Pfam" id="PF02937">
    <property type="entry name" value="COX6C"/>
    <property type="match status" value="1"/>
</dbReference>
<dbReference type="AlphaFoldDB" id="A0A8J2IWX9"/>
<sequence>MVWLKVRTEFVGGPSDTKGLHTNFTMSRPVMRGFISTQFKKDSLIVTGLATIAVIAHRVISVDPAKQRYADFYKTYDPKEHFESMRQKGLLSCSVKKNPNILFNYLVNADEPLTSCSIHTRTSF</sequence>
<evidence type="ECO:0008006" key="3">
    <source>
        <dbReference type="Google" id="ProtNLM"/>
    </source>
</evidence>